<dbReference type="EMBL" id="MU004364">
    <property type="protein sequence ID" value="KAF2654427.1"/>
    <property type="molecule type" value="Genomic_DNA"/>
</dbReference>
<name>A0A6A6T557_9PLEO</name>
<dbReference type="Proteomes" id="UP000799324">
    <property type="component" value="Unassembled WGS sequence"/>
</dbReference>
<organism evidence="1 2">
    <name type="scientific">Lophiostoma macrostomum CBS 122681</name>
    <dbReference type="NCBI Taxonomy" id="1314788"/>
    <lineage>
        <taxon>Eukaryota</taxon>
        <taxon>Fungi</taxon>
        <taxon>Dikarya</taxon>
        <taxon>Ascomycota</taxon>
        <taxon>Pezizomycotina</taxon>
        <taxon>Dothideomycetes</taxon>
        <taxon>Pleosporomycetidae</taxon>
        <taxon>Pleosporales</taxon>
        <taxon>Lophiostomataceae</taxon>
        <taxon>Lophiostoma</taxon>
    </lineage>
</organism>
<dbReference type="AlphaFoldDB" id="A0A6A6T557"/>
<evidence type="ECO:0000313" key="2">
    <source>
        <dbReference type="Proteomes" id="UP000799324"/>
    </source>
</evidence>
<protein>
    <submittedName>
        <fullName evidence="1">Uncharacterized protein</fullName>
    </submittedName>
</protein>
<keyword evidence="2" id="KW-1185">Reference proteome</keyword>
<proteinExistence type="predicted"/>
<sequence length="155" mass="17764">MRSGTSTFIGRGSEQERYPPWGHFLKTNILVTGRGNAVASSKIGASGWLRVEHMNELFYFFVDDDLQQRLLVPCIYKCRYAKEGDYRANKRREWQMARLIRLLTCMFGLRCPRVVDDGLERHWEGMLAARGRVPGCPRMSDRWGQQPGEAAPAAI</sequence>
<reference evidence="1" key="1">
    <citation type="journal article" date="2020" name="Stud. Mycol.">
        <title>101 Dothideomycetes genomes: a test case for predicting lifestyles and emergence of pathogens.</title>
        <authorList>
            <person name="Haridas S."/>
            <person name="Albert R."/>
            <person name="Binder M."/>
            <person name="Bloem J."/>
            <person name="Labutti K."/>
            <person name="Salamov A."/>
            <person name="Andreopoulos B."/>
            <person name="Baker S."/>
            <person name="Barry K."/>
            <person name="Bills G."/>
            <person name="Bluhm B."/>
            <person name="Cannon C."/>
            <person name="Castanera R."/>
            <person name="Culley D."/>
            <person name="Daum C."/>
            <person name="Ezra D."/>
            <person name="Gonzalez J."/>
            <person name="Henrissat B."/>
            <person name="Kuo A."/>
            <person name="Liang C."/>
            <person name="Lipzen A."/>
            <person name="Lutzoni F."/>
            <person name="Magnuson J."/>
            <person name="Mondo S."/>
            <person name="Nolan M."/>
            <person name="Ohm R."/>
            <person name="Pangilinan J."/>
            <person name="Park H.-J."/>
            <person name="Ramirez L."/>
            <person name="Alfaro M."/>
            <person name="Sun H."/>
            <person name="Tritt A."/>
            <person name="Yoshinaga Y."/>
            <person name="Zwiers L.-H."/>
            <person name="Turgeon B."/>
            <person name="Goodwin S."/>
            <person name="Spatafora J."/>
            <person name="Crous P."/>
            <person name="Grigoriev I."/>
        </authorList>
    </citation>
    <scope>NUCLEOTIDE SEQUENCE</scope>
    <source>
        <strain evidence="1">CBS 122681</strain>
    </source>
</reference>
<gene>
    <name evidence="1" type="ORF">K491DRAFT_471608</name>
</gene>
<accession>A0A6A6T557</accession>
<evidence type="ECO:0000313" key="1">
    <source>
        <dbReference type="EMBL" id="KAF2654427.1"/>
    </source>
</evidence>